<protein>
    <submittedName>
        <fullName evidence="5">Type IV secretion system protein virB4</fullName>
    </submittedName>
</protein>
<dbReference type="Proteomes" id="UP000280188">
    <property type="component" value="Chromosome"/>
</dbReference>
<proteinExistence type="inferred from homology"/>
<comment type="similarity">
    <text evidence="1">Belongs to the TrbE/VirB4 family.</text>
</comment>
<dbReference type="EMBL" id="AP018795">
    <property type="protein sequence ID" value="BBF63808.1"/>
    <property type="molecule type" value="Genomic_DNA"/>
</dbReference>
<reference evidence="5 6" key="1">
    <citation type="journal article" date="2018" name="Microbiol. Resour. Announc.">
        <title>Complete Genome Sequence of Acidithiobacillus ferridurans JCM 18981.</title>
        <authorList>
            <person name="Miyauchi T."/>
            <person name="Kouzuma A."/>
            <person name="Abe T."/>
            <person name="Watanabe K."/>
        </authorList>
    </citation>
    <scope>NUCLEOTIDE SEQUENCE [LARGE SCALE GENOMIC DNA]</scope>
    <source>
        <strain evidence="6">ATCC 33020 / DSM 29468 / JCM 18981 / 11Fe</strain>
    </source>
</reference>
<evidence type="ECO:0000259" key="4">
    <source>
        <dbReference type="SMART" id="SM00382"/>
    </source>
</evidence>
<dbReference type="Pfam" id="PF03135">
    <property type="entry name" value="CagE_TrbE_VirB"/>
    <property type="match status" value="1"/>
</dbReference>
<sequence>MRALKEFRSKAYGLPDLLPWAALVDNGIVLNKNGSLMAGFYYTGPDLDSSTNAELAAMSNRINSALSMGDGWVLNCDAIRIPAPGYAPEGSFPDRTTRLIDAVRRVRFESADAGYTSRFVLTLTFFPPPDAATKMGDFLIDGEDKGSPGSNNLQRFKERIKEIQGRLSGFLKIRRMEDHVDENTGEIINSEILQYLEYCVSFRNRPFRLSMVPMYLDAVLGRHELITGFNPQIGNLHIAALAIEGFPAMSSPGILDFLSRLPVSYRWSNRFIYLDPQDAEKQLNRYRSRWSQKRKSALNVVRESQGGQATHINIHADQQTNDTVVAMAEASSGEVRFGYYTSVILLAHESEKVVLDIARDVQKVIENHGFGVRIEDVNAVEALMGAMPGNTYANVRRPLIHTLNLAHLLPFTNVWAGPDENACPFYPPHSPVLMRANTDGNTPFRIALHAGDLAHTVILGPTGMGKSTLLSMLVAQQFRYAHAQVFAFDKGYSMFPLVGAAGGQHYDIAGDAHDLAFCPLGRVDKPSEQSWAAEWVESLVALQLGKNTPITPRMRDEIYRAIVQLGTSTTEMRQRTLGALVTVIQDDALRSALNYYTLKGPAGHLLDAESDGLGEDVFQVFEMEHLMNLGEKILLPVLTYLFHRIEQRFKGQPTLLVLDEAWVMLGHDTFKAKIREWLKVLRKANVAVIFATQSLSDLIKSGIADVIFESCPTKILLPNPEALTDQLRPLYESIGLNARQIEILASAIPKRQYYMMHPDGRRLFELGLSGPELAFVGASGKEDIAHIRELREAHDWQWPAVWLRERGESDAADLWESY</sequence>
<dbReference type="PANTHER" id="PTHR30121:SF12">
    <property type="entry name" value="TYPE IV SECRETION SYSTEM PROTEIN CAGE"/>
    <property type="match status" value="1"/>
</dbReference>
<keyword evidence="3" id="KW-0067">ATP-binding</keyword>
<dbReference type="KEGG" id="afj:AFERRID_00260"/>
<dbReference type="Pfam" id="PF19044">
    <property type="entry name" value="P-loop_TraG"/>
    <property type="match status" value="1"/>
</dbReference>
<keyword evidence="6" id="KW-1185">Reference proteome</keyword>
<dbReference type="InterPro" id="IPR043964">
    <property type="entry name" value="P-loop_TraG"/>
</dbReference>
<dbReference type="NCBIfam" id="NF010404">
    <property type="entry name" value="PRK13830.1"/>
    <property type="match status" value="1"/>
</dbReference>
<dbReference type="AlphaFoldDB" id="A0A2Z6IE48"/>
<dbReference type="PANTHER" id="PTHR30121">
    <property type="entry name" value="UNCHARACTERIZED PROTEIN YJGR-RELATED"/>
    <property type="match status" value="1"/>
</dbReference>
<dbReference type="GO" id="GO:0005524">
    <property type="term" value="F:ATP binding"/>
    <property type="evidence" value="ECO:0007669"/>
    <property type="project" value="UniProtKB-KW"/>
</dbReference>
<organism evidence="5 6">
    <name type="scientific">Acidithiobacillus ferridurans</name>
    <dbReference type="NCBI Taxonomy" id="1232575"/>
    <lineage>
        <taxon>Bacteria</taxon>
        <taxon>Pseudomonadati</taxon>
        <taxon>Pseudomonadota</taxon>
        <taxon>Acidithiobacillia</taxon>
        <taxon>Acidithiobacillales</taxon>
        <taxon>Acidithiobacillaceae</taxon>
        <taxon>Acidithiobacillus</taxon>
    </lineage>
</organism>
<dbReference type="RefSeq" id="WP_126604085.1">
    <property type="nucleotide sequence ID" value="NZ_AP018795.1"/>
</dbReference>
<feature type="domain" description="AAA+ ATPase" evidence="4">
    <location>
        <begin position="452"/>
        <end position="717"/>
    </location>
</feature>
<evidence type="ECO:0000313" key="6">
    <source>
        <dbReference type="Proteomes" id="UP000280188"/>
    </source>
</evidence>
<name>A0A2Z6IE48_ACIFI</name>
<dbReference type="Gene3D" id="3.40.50.300">
    <property type="entry name" value="P-loop containing nucleotide triphosphate hydrolases"/>
    <property type="match status" value="1"/>
</dbReference>
<dbReference type="InterPro" id="IPR003593">
    <property type="entry name" value="AAA+_ATPase"/>
</dbReference>
<dbReference type="InterPro" id="IPR027417">
    <property type="entry name" value="P-loop_NTPase"/>
</dbReference>
<evidence type="ECO:0000256" key="3">
    <source>
        <dbReference type="ARBA" id="ARBA00022840"/>
    </source>
</evidence>
<keyword evidence="2" id="KW-0547">Nucleotide-binding</keyword>
<dbReference type="CDD" id="cd01127">
    <property type="entry name" value="TrwB_TraG_TraD_VirD4"/>
    <property type="match status" value="1"/>
</dbReference>
<evidence type="ECO:0000313" key="5">
    <source>
        <dbReference type="EMBL" id="BBF63808.1"/>
    </source>
</evidence>
<accession>A0A2Z6IE48</accession>
<dbReference type="InterPro" id="IPR051162">
    <property type="entry name" value="T4SS_component"/>
</dbReference>
<evidence type="ECO:0000256" key="2">
    <source>
        <dbReference type="ARBA" id="ARBA00022741"/>
    </source>
</evidence>
<evidence type="ECO:0000256" key="1">
    <source>
        <dbReference type="ARBA" id="ARBA00006512"/>
    </source>
</evidence>
<dbReference type="SUPFAM" id="SSF52540">
    <property type="entry name" value="P-loop containing nucleoside triphosphate hydrolases"/>
    <property type="match status" value="1"/>
</dbReference>
<gene>
    <name evidence="5" type="ORF">AFERRID_00260</name>
</gene>
<dbReference type="InterPro" id="IPR018145">
    <property type="entry name" value="CagE_TrbE_VirB_cntrl_dom"/>
</dbReference>
<dbReference type="SMART" id="SM00382">
    <property type="entry name" value="AAA"/>
    <property type="match status" value="1"/>
</dbReference>